<dbReference type="AlphaFoldDB" id="A0A397Q5G6"/>
<proteinExistence type="predicted"/>
<dbReference type="PANTHER" id="PTHR43584">
    <property type="entry name" value="NUCLEOTIDYL TRANSFERASE"/>
    <property type="match status" value="1"/>
</dbReference>
<protein>
    <submittedName>
        <fullName evidence="4">MurNAc alpha-1-phosphate uridylyltransferase</fullName>
    </submittedName>
</protein>
<evidence type="ECO:0000313" key="5">
    <source>
        <dbReference type="Proteomes" id="UP000266273"/>
    </source>
</evidence>
<dbReference type="InterPro" id="IPR005835">
    <property type="entry name" value="NTP_transferase_dom"/>
</dbReference>
<evidence type="ECO:0000313" key="4">
    <source>
        <dbReference type="EMBL" id="RIA56298.1"/>
    </source>
</evidence>
<dbReference type="OrthoDB" id="9788272at2"/>
<evidence type="ECO:0000256" key="1">
    <source>
        <dbReference type="ARBA" id="ARBA00022679"/>
    </source>
</evidence>
<name>A0A397Q5G6_9HYPH</name>
<dbReference type="EMBL" id="QXDF01000001">
    <property type="protein sequence ID" value="RIA56298.1"/>
    <property type="molecule type" value="Genomic_DNA"/>
</dbReference>
<reference evidence="4 5" key="1">
    <citation type="submission" date="2018-08" db="EMBL/GenBank/DDBJ databases">
        <title>Genomic Encyclopedia of Archaeal and Bacterial Type Strains, Phase II (KMG-II): from individual species to whole genera.</title>
        <authorList>
            <person name="Goeker M."/>
        </authorList>
    </citation>
    <scope>NUCLEOTIDE SEQUENCE [LARGE SCALE GENOMIC DNA]</scope>
    <source>
        <strain evidence="4 5">DSM 5002</strain>
    </source>
</reference>
<keyword evidence="1 4" id="KW-0808">Transferase</keyword>
<keyword evidence="5" id="KW-1185">Reference proteome</keyword>
<accession>A0A397Q5G6</accession>
<keyword evidence="2 4" id="KW-0548">Nucleotidyltransferase</keyword>
<evidence type="ECO:0000256" key="2">
    <source>
        <dbReference type="ARBA" id="ARBA00022695"/>
    </source>
</evidence>
<gene>
    <name evidence="4" type="ORF">BXY53_1401</name>
</gene>
<dbReference type="CDD" id="cd06422">
    <property type="entry name" value="NTP_transferase_like_1"/>
    <property type="match status" value="1"/>
</dbReference>
<dbReference type="Pfam" id="PF00483">
    <property type="entry name" value="NTP_transferase"/>
    <property type="match status" value="1"/>
</dbReference>
<organism evidence="4 5">
    <name type="scientific">Dichotomicrobium thermohalophilum</name>
    <dbReference type="NCBI Taxonomy" id="933063"/>
    <lineage>
        <taxon>Bacteria</taxon>
        <taxon>Pseudomonadati</taxon>
        <taxon>Pseudomonadota</taxon>
        <taxon>Alphaproteobacteria</taxon>
        <taxon>Hyphomicrobiales</taxon>
        <taxon>Hyphomicrobiaceae</taxon>
        <taxon>Dichotomicrobium</taxon>
    </lineage>
</organism>
<feature type="domain" description="Nucleotidyl transferase" evidence="3">
    <location>
        <begin position="9"/>
        <end position="115"/>
    </location>
</feature>
<dbReference type="Gene3D" id="3.90.550.10">
    <property type="entry name" value="Spore Coat Polysaccharide Biosynthesis Protein SpsA, Chain A"/>
    <property type="match status" value="1"/>
</dbReference>
<dbReference type="InterPro" id="IPR029044">
    <property type="entry name" value="Nucleotide-diphossugar_trans"/>
</dbReference>
<dbReference type="PANTHER" id="PTHR43584:SF8">
    <property type="entry name" value="N-ACETYLMURAMATE ALPHA-1-PHOSPHATE URIDYLYLTRANSFERASE"/>
    <property type="match status" value="1"/>
</dbReference>
<dbReference type="Proteomes" id="UP000266273">
    <property type="component" value="Unassembled WGS sequence"/>
</dbReference>
<dbReference type="SUPFAM" id="SSF53448">
    <property type="entry name" value="Nucleotide-diphospho-sugar transferases"/>
    <property type="match status" value="1"/>
</dbReference>
<evidence type="ECO:0000259" key="3">
    <source>
        <dbReference type="Pfam" id="PF00483"/>
    </source>
</evidence>
<comment type="caution">
    <text evidence="4">The sequence shown here is derived from an EMBL/GenBank/DDBJ whole genome shotgun (WGS) entry which is preliminary data.</text>
</comment>
<dbReference type="GO" id="GO:0016779">
    <property type="term" value="F:nucleotidyltransferase activity"/>
    <property type="evidence" value="ECO:0007669"/>
    <property type="project" value="UniProtKB-KW"/>
</dbReference>
<dbReference type="InterPro" id="IPR050065">
    <property type="entry name" value="GlmU-like"/>
</dbReference>
<sequence>MGAVMIDTAMVLAAGYGKRMRPLTETIPKPMVRLAGRPLIDHVLDRLAEAGVRQVVTNVHYLADVIEAHLGERAGPPQIAISDERDMLLDTGGGVKKALDRLGPEGFFIQNSDSVWIEEGERNLSRLASLWEPARMDALLLLADARGSLGYAGAGDFWLDDDGRLIRRSPDEVAPYVFAGASIAHPRLFDHSPDGAFSLNPLWDRAAARGRLFGATLKGEWMHIGTPEALEAAEQRLRDKAA</sequence>